<dbReference type="Proteomes" id="UP000636479">
    <property type="component" value="Unassembled WGS sequence"/>
</dbReference>
<evidence type="ECO:0000313" key="2">
    <source>
        <dbReference type="EMBL" id="KAF7288486.1"/>
    </source>
</evidence>
<protein>
    <submittedName>
        <fullName evidence="2">Uncharacterized protein</fullName>
    </submittedName>
</protein>
<dbReference type="EMBL" id="JACAZF010000022">
    <property type="protein sequence ID" value="KAF7288486.1"/>
    <property type="molecule type" value="Genomic_DNA"/>
</dbReference>
<evidence type="ECO:0000313" key="3">
    <source>
        <dbReference type="Proteomes" id="UP000636479"/>
    </source>
</evidence>
<feature type="region of interest" description="Disordered" evidence="1">
    <location>
        <begin position="1"/>
        <end position="20"/>
    </location>
</feature>
<comment type="caution">
    <text evidence="2">The sequence shown here is derived from an EMBL/GenBank/DDBJ whole genome shotgun (WGS) entry which is preliminary data.</text>
</comment>
<accession>A0A8H6RX15</accession>
<dbReference type="GeneID" id="59353204"/>
<dbReference type="OrthoDB" id="3260546at2759"/>
<evidence type="ECO:0000256" key="1">
    <source>
        <dbReference type="SAM" id="MobiDB-lite"/>
    </source>
</evidence>
<keyword evidence="3" id="KW-1185">Reference proteome</keyword>
<name>A0A8H6RX15_9AGAR</name>
<sequence length="179" mass="20134">MAPIPMPARGAHTTPRFDSTKPAAITTTLEKKKACSRYLSVADQELVEGLDEFSDATKTYEEFKKAALAHYAGNDEDHLHTLKDWDAHLPTELATFYRTFVHMGKFLIAKKRLSETEQSHVFLRALQPASLQAAVKQCLQIIRPNIHADDPYELKDLYEAAKSHWRGPHPLSCPPPTPS</sequence>
<proteinExistence type="predicted"/>
<dbReference type="RefSeq" id="XP_037212894.1">
    <property type="nucleotide sequence ID" value="XM_037370688.1"/>
</dbReference>
<organism evidence="2 3">
    <name type="scientific">Mycena indigotica</name>
    <dbReference type="NCBI Taxonomy" id="2126181"/>
    <lineage>
        <taxon>Eukaryota</taxon>
        <taxon>Fungi</taxon>
        <taxon>Dikarya</taxon>
        <taxon>Basidiomycota</taxon>
        <taxon>Agaricomycotina</taxon>
        <taxon>Agaricomycetes</taxon>
        <taxon>Agaricomycetidae</taxon>
        <taxon>Agaricales</taxon>
        <taxon>Marasmiineae</taxon>
        <taxon>Mycenaceae</taxon>
        <taxon>Mycena</taxon>
    </lineage>
</organism>
<reference evidence="2" key="1">
    <citation type="submission" date="2020-05" db="EMBL/GenBank/DDBJ databases">
        <title>Mycena genomes resolve the evolution of fungal bioluminescence.</title>
        <authorList>
            <person name="Tsai I.J."/>
        </authorList>
    </citation>
    <scope>NUCLEOTIDE SEQUENCE</scope>
    <source>
        <strain evidence="2">171206Taipei</strain>
    </source>
</reference>
<gene>
    <name evidence="2" type="ORF">MIND_01430800</name>
</gene>
<dbReference type="AlphaFoldDB" id="A0A8H6RX15"/>